<dbReference type="EMBL" id="JAFIRN010000005">
    <property type="protein sequence ID" value="KAG5848115.1"/>
    <property type="molecule type" value="Genomic_DNA"/>
</dbReference>
<evidence type="ECO:0000256" key="1">
    <source>
        <dbReference type="SAM" id="MobiDB-lite"/>
    </source>
</evidence>
<dbReference type="Proteomes" id="UP001044222">
    <property type="component" value="Unassembled WGS sequence"/>
</dbReference>
<evidence type="ECO:0000313" key="2">
    <source>
        <dbReference type="EMBL" id="KAG5848115.1"/>
    </source>
</evidence>
<name>A0A9D3RYP6_ANGAN</name>
<reference evidence="2" key="1">
    <citation type="submission" date="2021-01" db="EMBL/GenBank/DDBJ databases">
        <title>A chromosome-scale assembly of European eel, Anguilla anguilla.</title>
        <authorList>
            <person name="Henkel C."/>
            <person name="Jong-Raadsen S.A."/>
            <person name="Dufour S."/>
            <person name="Weltzien F.-A."/>
            <person name="Palstra A.P."/>
            <person name="Pelster B."/>
            <person name="Spaink H.P."/>
            <person name="Van Den Thillart G.E."/>
            <person name="Jansen H."/>
            <person name="Zahm M."/>
            <person name="Klopp C."/>
            <person name="Cedric C."/>
            <person name="Louis A."/>
            <person name="Berthelot C."/>
            <person name="Parey E."/>
            <person name="Roest Crollius H."/>
            <person name="Montfort J."/>
            <person name="Robinson-Rechavi M."/>
            <person name="Bucao C."/>
            <person name="Bouchez O."/>
            <person name="Gislard M."/>
            <person name="Lluch J."/>
            <person name="Milhes M."/>
            <person name="Lampietro C."/>
            <person name="Lopez Roques C."/>
            <person name="Donnadieu C."/>
            <person name="Braasch I."/>
            <person name="Desvignes T."/>
            <person name="Postlethwait J."/>
            <person name="Bobe J."/>
            <person name="Guiguen Y."/>
            <person name="Dirks R."/>
        </authorList>
    </citation>
    <scope>NUCLEOTIDE SEQUENCE</scope>
    <source>
        <strain evidence="2">Tag_6206</strain>
        <tissue evidence="2">Liver</tissue>
    </source>
</reference>
<proteinExistence type="predicted"/>
<accession>A0A9D3RYP6</accession>
<dbReference type="AlphaFoldDB" id="A0A9D3RYP6"/>
<feature type="region of interest" description="Disordered" evidence="1">
    <location>
        <begin position="16"/>
        <end position="97"/>
    </location>
</feature>
<feature type="compositionally biased region" description="Basic and acidic residues" evidence="1">
    <location>
        <begin position="16"/>
        <end position="28"/>
    </location>
</feature>
<feature type="compositionally biased region" description="Basic and acidic residues" evidence="1">
    <location>
        <begin position="165"/>
        <end position="184"/>
    </location>
</feature>
<comment type="caution">
    <text evidence="2">The sequence shown here is derived from an EMBL/GenBank/DDBJ whole genome shotgun (WGS) entry which is preliminary data.</text>
</comment>
<feature type="region of interest" description="Disordered" evidence="1">
    <location>
        <begin position="155"/>
        <end position="184"/>
    </location>
</feature>
<organism evidence="2 3">
    <name type="scientific">Anguilla anguilla</name>
    <name type="common">European freshwater eel</name>
    <name type="synonym">Muraena anguilla</name>
    <dbReference type="NCBI Taxonomy" id="7936"/>
    <lineage>
        <taxon>Eukaryota</taxon>
        <taxon>Metazoa</taxon>
        <taxon>Chordata</taxon>
        <taxon>Craniata</taxon>
        <taxon>Vertebrata</taxon>
        <taxon>Euteleostomi</taxon>
        <taxon>Actinopterygii</taxon>
        <taxon>Neopterygii</taxon>
        <taxon>Teleostei</taxon>
        <taxon>Anguilliformes</taxon>
        <taxon>Anguillidae</taxon>
        <taxon>Anguilla</taxon>
    </lineage>
</organism>
<gene>
    <name evidence="2" type="ORF">ANANG_G00094970</name>
</gene>
<evidence type="ECO:0000313" key="3">
    <source>
        <dbReference type="Proteomes" id="UP001044222"/>
    </source>
</evidence>
<protein>
    <submittedName>
        <fullName evidence="2">Uncharacterized protein</fullName>
    </submittedName>
</protein>
<sequence length="184" mass="21153">MEIQYIAVDSIENNTVEEHSDQTRKSSDMKLMSCERSQRERRKRHISARTDKSDGNSATQRWSRWPELPAEQKPRTFRGRERADSEPRREDRRPGCVRIWEEETGGRRGPAATLPVSEEEFLRDMLSSRPRFRSRAQRKPVGYWESAAAALPAYRGPWRPGLLGAERDGGDKRSAEDASVRVAA</sequence>
<feature type="compositionally biased region" description="Basic and acidic residues" evidence="1">
    <location>
        <begin position="70"/>
        <end position="97"/>
    </location>
</feature>
<keyword evidence="3" id="KW-1185">Reference proteome</keyword>